<dbReference type="EMBL" id="FOSW01000014">
    <property type="protein sequence ID" value="SFL64139.1"/>
    <property type="molecule type" value="Genomic_DNA"/>
</dbReference>
<dbReference type="PIRSF" id="PIRSF006728">
    <property type="entry name" value="CinA"/>
    <property type="match status" value="1"/>
</dbReference>
<dbReference type="InterPro" id="IPR036653">
    <property type="entry name" value="CinA-like_C"/>
</dbReference>
<reference evidence="4" key="1">
    <citation type="submission" date="2016-10" db="EMBL/GenBank/DDBJ databases">
        <authorList>
            <person name="Varghese N."/>
            <person name="Submissions S."/>
        </authorList>
    </citation>
    <scope>NUCLEOTIDE SEQUENCE [LARGE SCALE GENOMIC DNA]</scope>
    <source>
        <strain evidence="4">DSM 45317</strain>
    </source>
</reference>
<proteinExistence type="inferred from homology"/>
<dbReference type="InParanoid" id="A0A1I4JC40"/>
<dbReference type="InterPro" id="IPR001453">
    <property type="entry name" value="MoaB/Mog_dom"/>
</dbReference>
<gene>
    <name evidence="3" type="ORF">SAMN04488085_114144</name>
</gene>
<dbReference type="SUPFAM" id="SSF53218">
    <property type="entry name" value="Molybdenum cofactor biosynthesis proteins"/>
    <property type="match status" value="1"/>
</dbReference>
<name>A0A1I4JC40_9ACTN</name>
<dbReference type="STRING" id="504800.SAMN04488085_114144"/>
<dbReference type="InterPro" id="IPR036425">
    <property type="entry name" value="MoaB/Mog-like_dom_sf"/>
</dbReference>
<dbReference type="NCBIfam" id="NF001813">
    <property type="entry name" value="PRK00549.1"/>
    <property type="match status" value="1"/>
</dbReference>
<evidence type="ECO:0000256" key="1">
    <source>
        <dbReference type="HAMAP-Rule" id="MF_00226"/>
    </source>
</evidence>
<dbReference type="Proteomes" id="UP000199152">
    <property type="component" value="Unassembled WGS sequence"/>
</dbReference>
<dbReference type="Gene3D" id="3.90.950.20">
    <property type="entry name" value="CinA-like"/>
    <property type="match status" value="1"/>
</dbReference>
<comment type="similarity">
    <text evidence="1">Belongs to the CinA family.</text>
</comment>
<dbReference type="FunCoup" id="A0A1I4JC40">
    <property type="interactions" value="20"/>
</dbReference>
<evidence type="ECO:0000313" key="4">
    <source>
        <dbReference type="Proteomes" id="UP000199152"/>
    </source>
</evidence>
<dbReference type="SUPFAM" id="SSF142433">
    <property type="entry name" value="CinA-like"/>
    <property type="match status" value="1"/>
</dbReference>
<organism evidence="3 4">
    <name type="scientific">Geodermatophilus ruber</name>
    <dbReference type="NCBI Taxonomy" id="504800"/>
    <lineage>
        <taxon>Bacteria</taxon>
        <taxon>Bacillati</taxon>
        <taxon>Actinomycetota</taxon>
        <taxon>Actinomycetes</taxon>
        <taxon>Geodermatophilales</taxon>
        <taxon>Geodermatophilaceae</taxon>
        <taxon>Geodermatophilus</taxon>
    </lineage>
</organism>
<dbReference type="InterPro" id="IPR050101">
    <property type="entry name" value="CinA"/>
</dbReference>
<dbReference type="SMART" id="SM00852">
    <property type="entry name" value="MoCF_biosynth"/>
    <property type="match status" value="1"/>
</dbReference>
<dbReference type="CDD" id="cd00885">
    <property type="entry name" value="cinA"/>
    <property type="match status" value="1"/>
</dbReference>
<dbReference type="Pfam" id="PF00994">
    <property type="entry name" value="MoCF_biosynth"/>
    <property type="match status" value="1"/>
</dbReference>
<dbReference type="AlphaFoldDB" id="A0A1I4JC40"/>
<protein>
    <recommendedName>
        <fullName evidence="1">CinA-like protein</fullName>
    </recommendedName>
</protein>
<dbReference type="PANTHER" id="PTHR13939">
    <property type="entry name" value="NICOTINAMIDE-NUCLEOTIDE AMIDOHYDROLASE PNCC"/>
    <property type="match status" value="1"/>
</dbReference>
<keyword evidence="4" id="KW-1185">Reference proteome</keyword>
<accession>A0A1I4JC40</accession>
<dbReference type="HAMAP" id="MF_00226_B">
    <property type="entry name" value="CinA_B"/>
    <property type="match status" value="1"/>
</dbReference>
<dbReference type="Gene3D" id="3.40.980.10">
    <property type="entry name" value="MoaB/Mog-like domain"/>
    <property type="match status" value="1"/>
</dbReference>
<evidence type="ECO:0000313" key="3">
    <source>
        <dbReference type="EMBL" id="SFL64139.1"/>
    </source>
</evidence>
<dbReference type="InterPro" id="IPR008136">
    <property type="entry name" value="CinA_C"/>
</dbReference>
<dbReference type="PANTHER" id="PTHR13939:SF0">
    <property type="entry name" value="NMN AMIDOHYDROLASE-LIKE PROTEIN YFAY"/>
    <property type="match status" value="1"/>
</dbReference>
<evidence type="ECO:0000259" key="2">
    <source>
        <dbReference type="SMART" id="SM00852"/>
    </source>
</evidence>
<dbReference type="NCBIfam" id="TIGR00199">
    <property type="entry name" value="PncC_domain"/>
    <property type="match status" value="1"/>
</dbReference>
<sequence>MTGEAARRVPAVTRVGRVVARAGIVVTGTEVLTGRVSDRNGPWLAEQLRRMGVDVGTVLVVGDRPEDLRAALGFLIAAGEDLLLTTGGLGPTADDLTAEIVAEVQGRPMALDPSLEREIAGIVEGLMDGRRWRADAEATAAGVRKQAMVPAGATVLPPVGTAPGLVVPPAEGRTGPAVVVLPGPPPELQGMWPAALAAEPVQQALAARSELYQETVRLWGTLESQLAATLRQHEFPGLEITTCLRDGELEIVTRYGPDAQPVYDRLMSVLREAHGEQLFSTGPTVDDLVADALAGKGLTVATAESCTSGLLAARLTERAGSSAWVLGGVASYANSAKENLVGVPAEMLAEHGAVSTQVAAALAEGARARFGADVGVGITGIAGPGGGTPDKPVGTVHLCVIGPDGSRPSSVVLPGSRSAVRQRAVTLAMHMLRHLLLGGPPA</sequence>
<feature type="domain" description="MoaB/Mog" evidence="2">
    <location>
        <begin position="23"/>
        <end position="203"/>
    </location>
</feature>
<dbReference type="Pfam" id="PF02464">
    <property type="entry name" value="CinA"/>
    <property type="match status" value="1"/>
</dbReference>
<dbReference type="InterPro" id="IPR008135">
    <property type="entry name" value="Competence-induced_CinA"/>
</dbReference>